<comment type="caution">
    <text evidence="1">The sequence shown here is derived from an EMBL/GenBank/DDBJ whole genome shotgun (WGS) entry which is preliminary data.</text>
</comment>
<keyword evidence="2" id="KW-1185">Reference proteome</keyword>
<protein>
    <submittedName>
        <fullName evidence="1">Uncharacterized protein</fullName>
    </submittedName>
</protein>
<dbReference type="Proteomes" id="UP000037069">
    <property type="component" value="Unassembled WGS sequence"/>
</dbReference>
<reference evidence="1 2" key="1">
    <citation type="journal article" date="2015" name="Nat. Commun.">
        <title>Lucilia cuprina genome unlocks parasitic fly biology to underpin future interventions.</title>
        <authorList>
            <person name="Anstead C.A."/>
            <person name="Korhonen P.K."/>
            <person name="Young N.D."/>
            <person name="Hall R.S."/>
            <person name="Jex A.R."/>
            <person name="Murali S.C."/>
            <person name="Hughes D.S."/>
            <person name="Lee S.F."/>
            <person name="Perry T."/>
            <person name="Stroehlein A.J."/>
            <person name="Ansell B.R."/>
            <person name="Breugelmans B."/>
            <person name="Hofmann A."/>
            <person name="Qu J."/>
            <person name="Dugan S."/>
            <person name="Lee S.L."/>
            <person name="Chao H."/>
            <person name="Dinh H."/>
            <person name="Han Y."/>
            <person name="Doddapaneni H.V."/>
            <person name="Worley K.C."/>
            <person name="Muzny D.M."/>
            <person name="Ioannidis P."/>
            <person name="Waterhouse R.M."/>
            <person name="Zdobnov E.M."/>
            <person name="James P.J."/>
            <person name="Bagnall N.H."/>
            <person name="Kotze A.C."/>
            <person name="Gibbs R.A."/>
            <person name="Richards S."/>
            <person name="Batterham P."/>
            <person name="Gasser R.B."/>
        </authorList>
    </citation>
    <scope>NUCLEOTIDE SEQUENCE [LARGE SCALE GENOMIC DNA]</scope>
    <source>
        <strain evidence="1 2">LS</strain>
        <tissue evidence="1">Full body</tissue>
    </source>
</reference>
<evidence type="ECO:0000313" key="1">
    <source>
        <dbReference type="EMBL" id="KNC31875.1"/>
    </source>
</evidence>
<accession>A0A0L0CI17</accession>
<dbReference type="OrthoDB" id="10029558at2759"/>
<organism evidence="1 2">
    <name type="scientific">Lucilia cuprina</name>
    <name type="common">Green bottle fly</name>
    <name type="synonym">Australian sheep blowfly</name>
    <dbReference type="NCBI Taxonomy" id="7375"/>
    <lineage>
        <taxon>Eukaryota</taxon>
        <taxon>Metazoa</taxon>
        <taxon>Ecdysozoa</taxon>
        <taxon>Arthropoda</taxon>
        <taxon>Hexapoda</taxon>
        <taxon>Insecta</taxon>
        <taxon>Pterygota</taxon>
        <taxon>Neoptera</taxon>
        <taxon>Endopterygota</taxon>
        <taxon>Diptera</taxon>
        <taxon>Brachycera</taxon>
        <taxon>Muscomorpha</taxon>
        <taxon>Oestroidea</taxon>
        <taxon>Calliphoridae</taxon>
        <taxon>Luciliinae</taxon>
        <taxon>Lucilia</taxon>
    </lineage>
</organism>
<evidence type="ECO:0000313" key="2">
    <source>
        <dbReference type="Proteomes" id="UP000037069"/>
    </source>
</evidence>
<sequence>MYPTGFSDVDEAQQNEDVIISSCLCNLSDGLTTCVHESSNQGHNINRTSPSNTVKLDLSAISAQSVQTKPNVIVEQVIQPVLNFSAIEISSHCLPTSTLNTTTTRMCMIGSQNGNYPNGAVNENFRPYIDGIDEAFQYLRSIDNTRNEDILDNLLDITVSDY</sequence>
<dbReference type="EMBL" id="JRES01000372">
    <property type="protein sequence ID" value="KNC31875.1"/>
    <property type="molecule type" value="Genomic_DNA"/>
</dbReference>
<proteinExistence type="predicted"/>
<name>A0A0L0CI17_LUCCU</name>
<dbReference type="AlphaFoldDB" id="A0A0L0CI17"/>
<gene>
    <name evidence="1" type="ORF">FF38_01380</name>
</gene>